<accession>A0A0C3B0G4</accession>
<organism evidence="1 2">
    <name type="scientific">Piloderma croceum (strain F 1598)</name>
    <dbReference type="NCBI Taxonomy" id="765440"/>
    <lineage>
        <taxon>Eukaryota</taxon>
        <taxon>Fungi</taxon>
        <taxon>Dikarya</taxon>
        <taxon>Basidiomycota</taxon>
        <taxon>Agaricomycotina</taxon>
        <taxon>Agaricomycetes</taxon>
        <taxon>Agaricomycetidae</taxon>
        <taxon>Atheliales</taxon>
        <taxon>Atheliaceae</taxon>
        <taxon>Piloderma</taxon>
    </lineage>
</organism>
<dbReference type="EMBL" id="KN833008">
    <property type="protein sequence ID" value="KIM79718.1"/>
    <property type="molecule type" value="Genomic_DNA"/>
</dbReference>
<reference evidence="1 2" key="1">
    <citation type="submission" date="2014-04" db="EMBL/GenBank/DDBJ databases">
        <authorList>
            <consortium name="DOE Joint Genome Institute"/>
            <person name="Kuo A."/>
            <person name="Tarkka M."/>
            <person name="Buscot F."/>
            <person name="Kohler A."/>
            <person name="Nagy L.G."/>
            <person name="Floudas D."/>
            <person name="Copeland A."/>
            <person name="Barry K.W."/>
            <person name="Cichocki N."/>
            <person name="Veneault-Fourrey C."/>
            <person name="LaButti K."/>
            <person name="Lindquist E.A."/>
            <person name="Lipzen A."/>
            <person name="Lundell T."/>
            <person name="Morin E."/>
            <person name="Murat C."/>
            <person name="Sun H."/>
            <person name="Tunlid A."/>
            <person name="Henrissat B."/>
            <person name="Grigoriev I.V."/>
            <person name="Hibbett D.S."/>
            <person name="Martin F."/>
            <person name="Nordberg H.P."/>
            <person name="Cantor M.N."/>
            <person name="Hua S.X."/>
        </authorList>
    </citation>
    <scope>NUCLEOTIDE SEQUENCE [LARGE SCALE GENOMIC DNA]</scope>
    <source>
        <strain evidence="1 2">F 1598</strain>
    </source>
</reference>
<dbReference type="Proteomes" id="UP000054166">
    <property type="component" value="Unassembled WGS sequence"/>
</dbReference>
<dbReference type="OrthoDB" id="2657467at2759"/>
<name>A0A0C3B0G4_PILCF</name>
<dbReference type="AlphaFoldDB" id="A0A0C3B0G4"/>
<dbReference type="STRING" id="765440.A0A0C3B0G4"/>
<evidence type="ECO:0000313" key="2">
    <source>
        <dbReference type="Proteomes" id="UP000054166"/>
    </source>
</evidence>
<dbReference type="HOGENOM" id="CLU_1402926_0_0_1"/>
<protein>
    <submittedName>
        <fullName evidence="1">Uncharacterized protein</fullName>
    </submittedName>
</protein>
<keyword evidence="2" id="KW-1185">Reference proteome</keyword>
<sequence length="194" mass="21570">MAMGHTLSRCRCLCGQKRWPSTSDFSGLESQLSQPLILPHRHVIVPSPSGNRTDVQINGAKSSWRADRPSSLDMANFETFIFKNGSISACYLNTSLGPCEQGNVPVVGVDARSVGDVQAAVKFAAIHSLGDKEYWIRILLSINTSSWKKHERRIHASEFPTTLKRPAVHYYSQKIKFFPAAQRRPSSIEMPLTG</sequence>
<gene>
    <name evidence="1" type="ORF">PILCRDRAFT_823262</name>
</gene>
<evidence type="ECO:0000313" key="1">
    <source>
        <dbReference type="EMBL" id="KIM79718.1"/>
    </source>
</evidence>
<reference evidence="2" key="2">
    <citation type="submission" date="2015-01" db="EMBL/GenBank/DDBJ databases">
        <title>Evolutionary Origins and Diversification of the Mycorrhizal Mutualists.</title>
        <authorList>
            <consortium name="DOE Joint Genome Institute"/>
            <consortium name="Mycorrhizal Genomics Consortium"/>
            <person name="Kohler A."/>
            <person name="Kuo A."/>
            <person name="Nagy L.G."/>
            <person name="Floudas D."/>
            <person name="Copeland A."/>
            <person name="Barry K.W."/>
            <person name="Cichocki N."/>
            <person name="Veneault-Fourrey C."/>
            <person name="LaButti K."/>
            <person name="Lindquist E.A."/>
            <person name="Lipzen A."/>
            <person name="Lundell T."/>
            <person name="Morin E."/>
            <person name="Murat C."/>
            <person name="Riley R."/>
            <person name="Ohm R."/>
            <person name="Sun H."/>
            <person name="Tunlid A."/>
            <person name="Henrissat B."/>
            <person name="Grigoriev I.V."/>
            <person name="Hibbett D.S."/>
            <person name="Martin F."/>
        </authorList>
    </citation>
    <scope>NUCLEOTIDE SEQUENCE [LARGE SCALE GENOMIC DNA]</scope>
    <source>
        <strain evidence="2">F 1598</strain>
    </source>
</reference>
<dbReference type="InParanoid" id="A0A0C3B0G4"/>
<proteinExistence type="predicted"/>